<dbReference type="InterPro" id="IPR020891">
    <property type="entry name" value="UPF0758_CS"/>
</dbReference>
<keyword evidence="5" id="KW-0482">Metalloprotease</keyword>
<dbReference type="Pfam" id="PF04002">
    <property type="entry name" value="RadC"/>
    <property type="match status" value="1"/>
</dbReference>
<evidence type="ECO:0000256" key="4">
    <source>
        <dbReference type="ARBA" id="ARBA00022833"/>
    </source>
</evidence>
<evidence type="ECO:0000256" key="6">
    <source>
        <dbReference type="RuleBase" id="RU003797"/>
    </source>
</evidence>
<keyword evidence="4" id="KW-0862">Zinc</keyword>
<keyword evidence="10" id="KW-1185">Reference proteome</keyword>
<dbReference type="EMBL" id="JACCEW010000001">
    <property type="protein sequence ID" value="NYT35608.1"/>
    <property type="molecule type" value="Genomic_DNA"/>
</dbReference>
<evidence type="ECO:0000256" key="2">
    <source>
        <dbReference type="ARBA" id="ARBA00022723"/>
    </source>
</evidence>
<dbReference type="SUPFAM" id="SSF47781">
    <property type="entry name" value="RuvA domain 2-like"/>
    <property type="match status" value="1"/>
</dbReference>
<dbReference type="GO" id="GO:0008237">
    <property type="term" value="F:metallopeptidase activity"/>
    <property type="evidence" value="ECO:0007669"/>
    <property type="project" value="UniProtKB-KW"/>
</dbReference>
<proteinExistence type="inferred from homology"/>
<dbReference type="PROSITE" id="PS01302">
    <property type="entry name" value="UPF0758"/>
    <property type="match status" value="1"/>
</dbReference>
<dbReference type="RefSeq" id="WP_129967512.1">
    <property type="nucleotide sequence ID" value="NZ_JACCEW010000001.1"/>
</dbReference>
<evidence type="ECO:0000256" key="1">
    <source>
        <dbReference type="ARBA" id="ARBA00022670"/>
    </source>
</evidence>
<dbReference type="InterPro" id="IPR001405">
    <property type="entry name" value="UPF0758"/>
</dbReference>
<comment type="similarity">
    <text evidence="6">Belongs to the UPF0758 family.</text>
</comment>
<evidence type="ECO:0000313" key="10">
    <source>
        <dbReference type="Proteomes" id="UP000580517"/>
    </source>
</evidence>
<keyword evidence="3" id="KW-0378">Hydrolase</keyword>
<dbReference type="Gene3D" id="3.40.140.10">
    <property type="entry name" value="Cytidine Deaminase, domain 2"/>
    <property type="match status" value="1"/>
</dbReference>
<evidence type="ECO:0000313" key="9">
    <source>
        <dbReference type="EMBL" id="NYT35608.1"/>
    </source>
</evidence>
<dbReference type="InterPro" id="IPR025657">
    <property type="entry name" value="RadC_JAB"/>
</dbReference>
<keyword evidence="1" id="KW-0645">Protease</keyword>
<dbReference type="NCBIfam" id="TIGR00608">
    <property type="entry name" value="radc"/>
    <property type="match status" value="1"/>
</dbReference>
<organism evidence="9 10">
    <name type="scientific">Allopusillimonas soli</name>
    <dbReference type="NCBI Taxonomy" id="659016"/>
    <lineage>
        <taxon>Bacteria</taxon>
        <taxon>Pseudomonadati</taxon>
        <taxon>Pseudomonadota</taxon>
        <taxon>Betaproteobacteria</taxon>
        <taxon>Burkholderiales</taxon>
        <taxon>Alcaligenaceae</taxon>
        <taxon>Allopusillimonas</taxon>
    </lineage>
</organism>
<comment type="caution">
    <text evidence="9">The sequence shown here is derived from an EMBL/GenBank/DDBJ whole genome shotgun (WGS) entry which is preliminary data.</text>
</comment>
<dbReference type="AlphaFoldDB" id="A0A853F710"/>
<feature type="region of interest" description="Disordered" evidence="7">
    <location>
        <begin position="1"/>
        <end position="51"/>
    </location>
</feature>
<protein>
    <submittedName>
        <fullName evidence="9">DNA repair protein RadC</fullName>
    </submittedName>
</protein>
<feature type="compositionally biased region" description="Polar residues" evidence="7">
    <location>
        <begin position="1"/>
        <end position="17"/>
    </location>
</feature>
<dbReference type="InterPro" id="IPR010994">
    <property type="entry name" value="RuvA_2-like"/>
</dbReference>
<dbReference type="GO" id="GO:0006508">
    <property type="term" value="P:proteolysis"/>
    <property type="evidence" value="ECO:0007669"/>
    <property type="project" value="UniProtKB-KW"/>
</dbReference>
<reference evidence="9 10" key="1">
    <citation type="submission" date="2020-07" db="EMBL/GenBank/DDBJ databases">
        <title>Taxonomic revisions and descriptions of new bacterial species based on genomic comparisons in the high-G+C-content subgroup of the family Alcaligenaceae.</title>
        <authorList>
            <person name="Szabo A."/>
            <person name="Felfoldi T."/>
        </authorList>
    </citation>
    <scope>NUCLEOTIDE SEQUENCE [LARGE SCALE GENOMIC DNA]</scope>
    <source>
        <strain evidence="9 10">DSM 25264</strain>
    </source>
</reference>
<dbReference type="Pfam" id="PF20582">
    <property type="entry name" value="UPF0758_N"/>
    <property type="match status" value="1"/>
</dbReference>
<dbReference type="CDD" id="cd08071">
    <property type="entry name" value="MPN_DUF2466"/>
    <property type="match status" value="1"/>
</dbReference>
<evidence type="ECO:0000256" key="3">
    <source>
        <dbReference type="ARBA" id="ARBA00022801"/>
    </source>
</evidence>
<name>A0A853F710_9BURK</name>
<dbReference type="InterPro" id="IPR037518">
    <property type="entry name" value="MPN"/>
</dbReference>
<feature type="domain" description="MPN" evidence="8">
    <location>
        <begin position="133"/>
        <end position="261"/>
    </location>
</feature>
<dbReference type="NCBIfam" id="NF000642">
    <property type="entry name" value="PRK00024.1"/>
    <property type="match status" value="1"/>
</dbReference>
<gene>
    <name evidence="9" type="primary">radC</name>
    <name evidence="9" type="ORF">H0A68_01890</name>
</gene>
<dbReference type="GO" id="GO:0046872">
    <property type="term" value="F:metal ion binding"/>
    <property type="evidence" value="ECO:0007669"/>
    <property type="project" value="UniProtKB-KW"/>
</dbReference>
<feature type="compositionally biased region" description="Basic residues" evidence="7">
    <location>
        <begin position="27"/>
        <end position="43"/>
    </location>
</feature>
<evidence type="ECO:0000256" key="7">
    <source>
        <dbReference type="SAM" id="MobiDB-lite"/>
    </source>
</evidence>
<dbReference type="Proteomes" id="UP000580517">
    <property type="component" value="Unassembled WGS sequence"/>
</dbReference>
<keyword evidence="2" id="KW-0479">Metal-binding</keyword>
<accession>A0A853F710</accession>
<dbReference type="PROSITE" id="PS50249">
    <property type="entry name" value="MPN"/>
    <property type="match status" value="1"/>
</dbReference>
<dbReference type="PANTHER" id="PTHR30471">
    <property type="entry name" value="DNA REPAIR PROTEIN RADC"/>
    <property type="match status" value="1"/>
</dbReference>
<dbReference type="OrthoDB" id="9804482at2"/>
<dbReference type="PANTHER" id="PTHR30471:SF3">
    <property type="entry name" value="UPF0758 PROTEIN YEES-RELATED"/>
    <property type="match status" value="1"/>
</dbReference>
<evidence type="ECO:0000259" key="8">
    <source>
        <dbReference type="PROSITE" id="PS50249"/>
    </source>
</evidence>
<evidence type="ECO:0000256" key="5">
    <source>
        <dbReference type="ARBA" id="ARBA00023049"/>
    </source>
</evidence>
<dbReference type="InterPro" id="IPR046778">
    <property type="entry name" value="UPF0758_N"/>
</dbReference>
<sequence length="261" mass="27805">MPASISCSPSRLSNAAPETQDAPPRGCRPRPPLKKHARQASRHIGHERPRERLLAFGPQALTTAELVAVVLRTGTRGCGALALGHMLLDRFSGLRGLLAAPADALMSSNGLGAAKACVMLAIGELNRRALEEALAAGQPLADLHQAKRYCACRLSHLTVEHCLALYLDNQLRLISAEEVSRGTLTQAAVYPREIVKAGLQHHASAVILAHNHPSGTARASEADINLTQHLKRALALVDIRLLDHLIVAGPAVVSLVEQGKL</sequence>